<dbReference type="PANTHER" id="PTHR43470:SF5">
    <property type="entry name" value="PHOSPHATE TRANSPORT SYSTEM PERMEASE PROTEIN PSTA"/>
    <property type="match status" value="1"/>
</dbReference>
<keyword evidence="4" id="KW-0813">Transport</keyword>
<dbReference type="InterPro" id="IPR035906">
    <property type="entry name" value="MetI-like_sf"/>
</dbReference>
<evidence type="ECO:0000256" key="2">
    <source>
        <dbReference type="ARBA" id="ARBA00007069"/>
    </source>
</evidence>
<evidence type="ECO:0000256" key="8">
    <source>
        <dbReference type="ARBA" id="ARBA00023136"/>
    </source>
</evidence>
<dbReference type="Pfam" id="PF00528">
    <property type="entry name" value="BPD_transp_1"/>
    <property type="match status" value="1"/>
</dbReference>
<evidence type="ECO:0000256" key="3">
    <source>
        <dbReference type="ARBA" id="ARBA00016864"/>
    </source>
</evidence>
<dbReference type="CDD" id="cd06261">
    <property type="entry name" value="TM_PBP2"/>
    <property type="match status" value="1"/>
</dbReference>
<evidence type="ECO:0000313" key="11">
    <source>
        <dbReference type="EMBL" id="MDM1047716.1"/>
    </source>
</evidence>
<comment type="caution">
    <text evidence="11">The sequence shown here is derived from an EMBL/GenBank/DDBJ whole genome shotgun (WGS) entry which is preliminary data.</text>
</comment>
<keyword evidence="8 9" id="KW-0472">Membrane</keyword>
<evidence type="ECO:0000256" key="6">
    <source>
        <dbReference type="ARBA" id="ARBA00022692"/>
    </source>
</evidence>
<dbReference type="InterPro" id="IPR005672">
    <property type="entry name" value="Phosphate_PstA"/>
</dbReference>
<keyword evidence="5 9" id="KW-1003">Cell membrane</keyword>
<reference evidence="11" key="2">
    <citation type="journal article" date="2022" name="Sci. Total Environ.">
        <title>Prevalence, transmission, and molecular epidemiology of tet(X)-positive bacteria among humans, animals, and environmental niches in China: An epidemiological, and genomic-based study.</title>
        <authorList>
            <person name="Dong N."/>
            <person name="Zeng Y."/>
            <person name="Cai C."/>
            <person name="Sun C."/>
            <person name="Lu J."/>
            <person name="Liu C."/>
            <person name="Zhou H."/>
            <person name="Sun Q."/>
            <person name="Shu L."/>
            <person name="Wang H."/>
            <person name="Wang Y."/>
            <person name="Wang S."/>
            <person name="Wu C."/>
            <person name="Chan E.W."/>
            <person name="Chen G."/>
            <person name="Shen Z."/>
            <person name="Chen S."/>
            <person name="Zhang R."/>
        </authorList>
    </citation>
    <scope>NUCLEOTIDE SEQUENCE</scope>
    <source>
        <strain evidence="11">R1692</strain>
    </source>
</reference>
<comment type="similarity">
    <text evidence="2 9">Belongs to the binding-protein-dependent transport system permease family. CysTW subfamily.</text>
</comment>
<dbReference type="PROSITE" id="PS50928">
    <property type="entry name" value="ABC_TM1"/>
    <property type="match status" value="1"/>
</dbReference>
<dbReference type="RefSeq" id="WP_027375809.1">
    <property type="nucleotide sequence ID" value="NZ_JACAGK010000011.1"/>
</dbReference>
<name>A0ABT7NKN8_9SPHI</name>
<evidence type="ECO:0000256" key="9">
    <source>
        <dbReference type="RuleBase" id="RU363043"/>
    </source>
</evidence>
<comment type="subcellular location">
    <subcellularLocation>
        <location evidence="1 9">Cell membrane</location>
        <topology evidence="1 9">Multi-pass membrane protein</topology>
    </subcellularLocation>
</comment>
<evidence type="ECO:0000259" key="10">
    <source>
        <dbReference type="PROSITE" id="PS50928"/>
    </source>
</evidence>
<feature type="transmembrane region" description="Helical" evidence="9">
    <location>
        <begin position="17"/>
        <end position="43"/>
    </location>
</feature>
<feature type="domain" description="ABC transmembrane type-1" evidence="10">
    <location>
        <begin position="67"/>
        <end position="273"/>
    </location>
</feature>
<sequence length="286" mass="30947">MNKALISANAKDRIFKVFAILCTCSALLTLLLLIVDILIRGISRVNWSFFTSLPSRFPEQSGIYTAMAGMISLLFFTLLIALPIGILSGIYLQEYGKKNKLAKFIEINISNLAGVPSVIYGILGLQLFVRTAGLGNSILSGALTLALLIMPVIIVSTREAIKAVPDSMREAAFGLGATKWQTICRVVLPASFGGILTGIILSVSRAIGETAPLIVVGALAYVPFIPEGPLDQYTSLPIQIFNWTSRPQQGFIENAAAGIIVLLVFTFLLNAIAITLRNRWYKKTAL</sequence>
<evidence type="ECO:0000256" key="7">
    <source>
        <dbReference type="ARBA" id="ARBA00022989"/>
    </source>
</evidence>
<evidence type="ECO:0000256" key="4">
    <source>
        <dbReference type="ARBA" id="ARBA00022448"/>
    </source>
</evidence>
<keyword evidence="6 9" id="KW-0812">Transmembrane</keyword>
<protein>
    <recommendedName>
        <fullName evidence="3 9">Phosphate transport system permease protein PstA</fullName>
    </recommendedName>
</protein>
<dbReference type="SUPFAM" id="SSF161098">
    <property type="entry name" value="MetI-like"/>
    <property type="match status" value="1"/>
</dbReference>
<keyword evidence="12" id="KW-1185">Reference proteome</keyword>
<evidence type="ECO:0000313" key="12">
    <source>
        <dbReference type="Proteomes" id="UP001170954"/>
    </source>
</evidence>
<feature type="transmembrane region" description="Helical" evidence="9">
    <location>
        <begin position="255"/>
        <end position="276"/>
    </location>
</feature>
<gene>
    <name evidence="11" type="primary">pstA</name>
    <name evidence="11" type="ORF">HX018_05625</name>
</gene>
<feature type="transmembrane region" description="Helical" evidence="9">
    <location>
        <begin position="104"/>
        <end position="129"/>
    </location>
</feature>
<dbReference type="NCBIfam" id="TIGR00974">
    <property type="entry name" value="3a0107s02c"/>
    <property type="match status" value="1"/>
</dbReference>
<feature type="transmembrane region" description="Helical" evidence="9">
    <location>
        <begin position="141"/>
        <end position="161"/>
    </location>
</feature>
<organism evidence="11 12">
    <name type="scientific">Sphingobacterium hotanense</name>
    <dbReference type="NCBI Taxonomy" id="649196"/>
    <lineage>
        <taxon>Bacteria</taxon>
        <taxon>Pseudomonadati</taxon>
        <taxon>Bacteroidota</taxon>
        <taxon>Sphingobacteriia</taxon>
        <taxon>Sphingobacteriales</taxon>
        <taxon>Sphingobacteriaceae</taxon>
        <taxon>Sphingobacterium</taxon>
    </lineage>
</organism>
<dbReference type="EMBL" id="JACAGK010000011">
    <property type="protein sequence ID" value="MDM1047716.1"/>
    <property type="molecule type" value="Genomic_DNA"/>
</dbReference>
<keyword evidence="7 9" id="KW-1133">Transmembrane helix</keyword>
<evidence type="ECO:0000256" key="1">
    <source>
        <dbReference type="ARBA" id="ARBA00004651"/>
    </source>
</evidence>
<reference evidence="11" key="1">
    <citation type="submission" date="2020-06" db="EMBL/GenBank/DDBJ databases">
        <authorList>
            <person name="Dong N."/>
        </authorList>
    </citation>
    <scope>NUCLEOTIDE SEQUENCE</scope>
    <source>
        <strain evidence="11">R1692</strain>
    </source>
</reference>
<dbReference type="Gene3D" id="1.10.3720.10">
    <property type="entry name" value="MetI-like"/>
    <property type="match status" value="1"/>
</dbReference>
<proteinExistence type="inferred from homology"/>
<evidence type="ECO:0000256" key="5">
    <source>
        <dbReference type="ARBA" id="ARBA00022475"/>
    </source>
</evidence>
<accession>A0ABT7NKN8</accession>
<dbReference type="PANTHER" id="PTHR43470">
    <property type="entry name" value="PHOSPHATE TRANSPORT SYSTEM PERMEASE PROTEIN PSTA-RELATED"/>
    <property type="match status" value="1"/>
</dbReference>
<dbReference type="InterPro" id="IPR000515">
    <property type="entry name" value="MetI-like"/>
</dbReference>
<feature type="transmembrane region" description="Helical" evidence="9">
    <location>
        <begin position="182"/>
        <end position="203"/>
    </location>
</feature>
<dbReference type="Proteomes" id="UP001170954">
    <property type="component" value="Unassembled WGS sequence"/>
</dbReference>
<feature type="transmembrane region" description="Helical" evidence="9">
    <location>
        <begin position="63"/>
        <end position="92"/>
    </location>
</feature>